<keyword evidence="3" id="KW-1185">Reference proteome</keyword>
<organism evidence="2 3">
    <name type="scientific">Linderina pennispora</name>
    <dbReference type="NCBI Taxonomy" id="61395"/>
    <lineage>
        <taxon>Eukaryota</taxon>
        <taxon>Fungi</taxon>
        <taxon>Fungi incertae sedis</taxon>
        <taxon>Zoopagomycota</taxon>
        <taxon>Kickxellomycotina</taxon>
        <taxon>Kickxellomycetes</taxon>
        <taxon>Kickxellales</taxon>
        <taxon>Kickxellaceae</taxon>
        <taxon>Linderina</taxon>
    </lineage>
</organism>
<name>A0A1Y1W685_9FUNG</name>
<gene>
    <name evidence="2" type="ORF">DL89DRAFT_293520</name>
</gene>
<dbReference type="Proteomes" id="UP000193922">
    <property type="component" value="Unassembled WGS sequence"/>
</dbReference>
<dbReference type="EMBL" id="MCFD01000008">
    <property type="protein sequence ID" value="ORX69053.1"/>
    <property type="molecule type" value="Genomic_DNA"/>
</dbReference>
<evidence type="ECO:0000313" key="3">
    <source>
        <dbReference type="Proteomes" id="UP000193922"/>
    </source>
</evidence>
<dbReference type="AlphaFoldDB" id="A0A1Y1W685"/>
<accession>A0A1Y1W685</accession>
<protein>
    <submittedName>
        <fullName evidence="2">Uncharacterized protein</fullName>
    </submittedName>
</protein>
<reference evidence="2 3" key="1">
    <citation type="submission" date="2016-07" db="EMBL/GenBank/DDBJ databases">
        <title>Pervasive Adenine N6-methylation of Active Genes in Fungi.</title>
        <authorList>
            <consortium name="DOE Joint Genome Institute"/>
            <person name="Mondo S.J."/>
            <person name="Dannebaum R.O."/>
            <person name="Kuo R.C."/>
            <person name="Labutti K."/>
            <person name="Haridas S."/>
            <person name="Kuo A."/>
            <person name="Salamov A."/>
            <person name="Ahrendt S.R."/>
            <person name="Lipzen A."/>
            <person name="Sullivan W."/>
            <person name="Andreopoulos W.B."/>
            <person name="Clum A."/>
            <person name="Lindquist E."/>
            <person name="Daum C."/>
            <person name="Ramamoorthy G.K."/>
            <person name="Gryganskyi A."/>
            <person name="Culley D."/>
            <person name="Magnuson J.K."/>
            <person name="James T.Y."/>
            <person name="O'Malley M.A."/>
            <person name="Stajich J.E."/>
            <person name="Spatafora J.W."/>
            <person name="Visel A."/>
            <person name="Grigoriev I.V."/>
        </authorList>
    </citation>
    <scope>NUCLEOTIDE SEQUENCE [LARGE SCALE GENOMIC DNA]</scope>
    <source>
        <strain evidence="2 3">ATCC 12442</strain>
    </source>
</reference>
<evidence type="ECO:0000256" key="1">
    <source>
        <dbReference type="SAM" id="MobiDB-lite"/>
    </source>
</evidence>
<proteinExistence type="predicted"/>
<dbReference type="GeneID" id="63807046"/>
<feature type="compositionally biased region" description="Basic residues" evidence="1">
    <location>
        <begin position="204"/>
        <end position="220"/>
    </location>
</feature>
<comment type="caution">
    <text evidence="2">The sequence shown here is derived from an EMBL/GenBank/DDBJ whole genome shotgun (WGS) entry which is preliminary data.</text>
</comment>
<feature type="region of interest" description="Disordered" evidence="1">
    <location>
        <begin position="182"/>
        <end position="220"/>
    </location>
</feature>
<sequence length="220" mass="24933">MKYPRDILNFFRLAPAFSGKLDGMSSESWLGIMPAYVHDFLEGYPDYIIVQCLQRKLSGVAYETVGRRRYATPAQLLEDLARWFPQEIYRKEAQNQIDAGLRLANGRVYQVRVAALSVFDRAGRNDGNAVEICRQISQEYPKIWEKLEVDPDMVTAGRFEQMLVRFDSQVQESAMHLSGSPFGHKVYDSDHGTEPTQENGCGHGRGRGRGRSRGGKGNRL</sequence>
<evidence type="ECO:0000313" key="2">
    <source>
        <dbReference type="EMBL" id="ORX69053.1"/>
    </source>
</evidence>
<dbReference type="RefSeq" id="XP_040742785.1">
    <property type="nucleotide sequence ID" value="XM_040890398.1"/>
</dbReference>